<organism evidence="2 3">
    <name type="scientific">Anaeramoeba ignava</name>
    <name type="common">Anaerobic marine amoeba</name>
    <dbReference type="NCBI Taxonomy" id="1746090"/>
    <lineage>
        <taxon>Eukaryota</taxon>
        <taxon>Metamonada</taxon>
        <taxon>Anaeramoebidae</taxon>
        <taxon>Anaeramoeba</taxon>
    </lineage>
</organism>
<feature type="region of interest" description="Disordered" evidence="1">
    <location>
        <begin position="1"/>
        <end position="42"/>
    </location>
</feature>
<dbReference type="AlphaFoldDB" id="A0A9Q0M0J0"/>
<reference evidence="2" key="1">
    <citation type="submission" date="2022-10" db="EMBL/GenBank/DDBJ databases">
        <title>Novel sulphate-reducing endosymbionts in the free-living metamonad Anaeramoeba.</title>
        <authorList>
            <person name="Jerlstrom-Hultqvist J."/>
            <person name="Cepicka I."/>
            <person name="Gallot-Lavallee L."/>
            <person name="Salas-Leiva D."/>
            <person name="Curtis B.A."/>
            <person name="Zahonova K."/>
            <person name="Pipaliya S."/>
            <person name="Dacks J."/>
            <person name="Roger A.J."/>
        </authorList>
    </citation>
    <scope>NUCLEOTIDE SEQUENCE</scope>
    <source>
        <strain evidence="2">BMAN</strain>
    </source>
</reference>
<dbReference type="Proteomes" id="UP001149090">
    <property type="component" value="Unassembled WGS sequence"/>
</dbReference>
<accession>A0A9Q0M0J0</accession>
<dbReference type="EMBL" id="JAPDFW010000004">
    <property type="protein sequence ID" value="KAJ5080690.1"/>
    <property type="molecule type" value="Genomic_DNA"/>
</dbReference>
<feature type="region of interest" description="Disordered" evidence="1">
    <location>
        <begin position="341"/>
        <end position="361"/>
    </location>
</feature>
<evidence type="ECO:0000313" key="3">
    <source>
        <dbReference type="Proteomes" id="UP001149090"/>
    </source>
</evidence>
<feature type="compositionally biased region" description="Basic and acidic residues" evidence="1">
    <location>
        <begin position="26"/>
        <end position="42"/>
    </location>
</feature>
<comment type="caution">
    <text evidence="2">The sequence shown here is derived from an EMBL/GenBank/DDBJ whole genome shotgun (WGS) entry which is preliminary data.</text>
</comment>
<evidence type="ECO:0000313" key="2">
    <source>
        <dbReference type="EMBL" id="KAJ5080690.1"/>
    </source>
</evidence>
<evidence type="ECO:0000256" key="1">
    <source>
        <dbReference type="SAM" id="MobiDB-lite"/>
    </source>
</evidence>
<feature type="compositionally biased region" description="Low complexity" evidence="1">
    <location>
        <begin position="14"/>
        <end position="23"/>
    </location>
</feature>
<name>A0A9Q0M0J0_ANAIG</name>
<proteinExistence type="predicted"/>
<protein>
    <submittedName>
        <fullName evidence="2">Uncharacterized protein</fullName>
    </submittedName>
</protein>
<sequence>MKSEEIIKEEETENNNNNNNDNNENQEEKNENQEENEKNEEEKISFQITFLNNSLEPISRGELMLSKEKLQITTEQSFFSLNFPEVTISFSKSNQKVVKLSSISSMDIAMMVAFDDFETSSSFVEAFQRLSHKVQDENVEKQGAEKWCSFQIQILNQQLKTIDSGNLKLYEEKLSIEGTKEKYMCQIDSHLRVQRFSQGKSLFRFVFPKKAKKGFCNGVPIVLVEFFSEEEASFFLKKYSSYLQKSRQDPKSMSQGNEQVIRTPNVFTVKILDNFLNFKRDGQLILSQNEIRLVTDPSISEKFPLNNTFSIKIHPKNETVLKIENLKGKSKWKCTSNRSLQKEEVKKEQKQEQEQEQEQEQKQKQELTFNITYLDNRLNSKSSGLFKILTSKIQLFSGQNVIEEFSFQEPLSVQIHPKSDKVLKIKSSKGKKGVCVSNQSFIQFNSSQELRNGFENYKQFRSNFHQKK</sequence>
<gene>
    <name evidence="2" type="ORF">M0811_13874</name>
</gene>
<keyword evidence="3" id="KW-1185">Reference proteome</keyword>